<dbReference type="Proteomes" id="UP000602076">
    <property type="component" value="Unassembled WGS sequence"/>
</dbReference>
<dbReference type="SUPFAM" id="SSF56112">
    <property type="entry name" value="Protein kinase-like (PK-like)"/>
    <property type="match status" value="1"/>
</dbReference>
<dbReference type="GO" id="GO:0009088">
    <property type="term" value="P:threonine biosynthetic process"/>
    <property type="evidence" value="ECO:0007669"/>
    <property type="project" value="TreeGrafter"/>
</dbReference>
<dbReference type="InterPro" id="IPR050249">
    <property type="entry name" value="Pseudomonas-type_ThrB"/>
</dbReference>
<evidence type="ECO:0000259" key="2">
    <source>
        <dbReference type="Pfam" id="PF01636"/>
    </source>
</evidence>
<protein>
    <submittedName>
        <fullName evidence="3">Phosphotransferase</fullName>
    </submittedName>
</protein>
<dbReference type="GO" id="GO:0004413">
    <property type="term" value="F:homoserine kinase activity"/>
    <property type="evidence" value="ECO:0007669"/>
    <property type="project" value="TreeGrafter"/>
</dbReference>
<dbReference type="Pfam" id="PF01636">
    <property type="entry name" value="APH"/>
    <property type="match status" value="1"/>
</dbReference>
<name>A0A927HCQ7_9BACI</name>
<proteinExistence type="inferred from homology"/>
<sequence>MEKAVASLFTETIINEGLRQFEVDVHSAKMLGDFENFIYEGVREKRKVIVRYTHSSHRTDEQIISEIDWVCHLKKHGVNVYEHFLSKEGNFLEAIEAVDGSCFYICCYDMLPGKRITWRDCEQEPSYIEKWGAVIGQMHQATKKYVKPQSIARRPEWHEEDLMNMELFREHYTEEMFTNSEDVLKQVHALTKTENNYGIIHSDLHLGNFHVQDDQVYVFDFDDSSYLFFASDIAIPLYYTLLSRILEGQDQQEEFAAFFMKHFMAGYEKYNQLEEKDILSIPLFLRLRDVSLYNVMLKKYDLEHLSEKEALFMNSVKERLKNRRTIAE</sequence>
<dbReference type="PANTHER" id="PTHR21064">
    <property type="entry name" value="AMINOGLYCOSIDE PHOSPHOTRANSFERASE DOMAIN-CONTAINING PROTEIN-RELATED"/>
    <property type="match status" value="1"/>
</dbReference>
<dbReference type="AlphaFoldDB" id="A0A927HCQ7"/>
<evidence type="ECO:0000256" key="1">
    <source>
        <dbReference type="ARBA" id="ARBA00038240"/>
    </source>
</evidence>
<gene>
    <name evidence="3" type="ORF">IEO70_15660</name>
</gene>
<dbReference type="Gene3D" id="3.90.1200.10">
    <property type="match status" value="1"/>
</dbReference>
<dbReference type="PANTHER" id="PTHR21064:SF6">
    <property type="entry name" value="AMINOGLYCOSIDE PHOSPHOTRANSFERASE DOMAIN-CONTAINING PROTEIN"/>
    <property type="match status" value="1"/>
</dbReference>
<evidence type="ECO:0000313" key="4">
    <source>
        <dbReference type="Proteomes" id="UP000602076"/>
    </source>
</evidence>
<accession>A0A927HCQ7</accession>
<reference evidence="3" key="1">
    <citation type="submission" date="2020-09" db="EMBL/GenBank/DDBJ databases">
        <title>Bacillus faecalis sp. nov., a moderately halophilic bacterium isolated from cow faeces.</title>
        <authorList>
            <person name="Jiang L."/>
            <person name="Lee J."/>
        </authorList>
    </citation>
    <scope>NUCLEOTIDE SEQUENCE</scope>
    <source>
        <strain evidence="3">AGMB 02131</strain>
    </source>
</reference>
<evidence type="ECO:0000313" key="3">
    <source>
        <dbReference type="EMBL" id="MBD3109776.1"/>
    </source>
</evidence>
<dbReference type="InterPro" id="IPR011009">
    <property type="entry name" value="Kinase-like_dom_sf"/>
</dbReference>
<organism evidence="3 4">
    <name type="scientific">Peribacillus faecalis</name>
    <dbReference type="NCBI Taxonomy" id="2772559"/>
    <lineage>
        <taxon>Bacteria</taxon>
        <taxon>Bacillati</taxon>
        <taxon>Bacillota</taxon>
        <taxon>Bacilli</taxon>
        <taxon>Bacillales</taxon>
        <taxon>Bacillaceae</taxon>
        <taxon>Peribacillus</taxon>
    </lineage>
</organism>
<keyword evidence="4" id="KW-1185">Reference proteome</keyword>
<comment type="caution">
    <text evidence="3">The sequence shown here is derived from an EMBL/GenBank/DDBJ whole genome shotgun (WGS) entry which is preliminary data.</text>
</comment>
<feature type="domain" description="Aminoglycoside phosphotransferase" evidence="2">
    <location>
        <begin position="42"/>
        <end position="252"/>
    </location>
</feature>
<dbReference type="RefSeq" id="WP_190999312.1">
    <property type="nucleotide sequence ID" value="NZ_JACXSI010000045.1"/>
</dbReference>
<dbReference type="EMBL" id="JACXSI010000045">
    <property type="protein sequence ID" value="MBD3109776.1"/>
    <property type="molecule type" value="Genomic_DNA"/>
</dbReference>
<comment type="similarity">
    <text evidence="1">Belongs to the pseudomonas-type ThrB family.</text>
</comment>
<dbReference type="InterPro" id="IPR002575">
    <property type="entry name" value="Aminoglycoside_PTrfase"/>
</dbReference>